<dbReference type="RefSeq" id="WP_033430652.1">
    <property type="nucleotide sequence ID" value="NZ_CP034550.1"/>
</dbReference>
<dbReference type="OrthoDB" id="5194541at2"/>
<accession>A0A5Q0H9L5</accession>
<proteinExistence type="predicted"/>
<keyword evidence="1" id="KW-0812">Transmembrane</keyword>
<sequence length="114" mass="11691">MGVKILPFVVTALLSVIVLFTPQSGVPDSPPGTDKVVHLLLFALLTATGRHARLPVAGLVAGLVGYAAVSEVLQWLITALGRGGDVLDALVDVAGIGLGLLAHRLLPVSGSRPR</sequence>
<dbReference type="AlphaFoldDB" id="A0A5Q0H9L5"/>
<evidence type="ECO:0000313" key="2">
    <source>
        <dbReference type="EMBL" id="QFZ22510.1"/>
    </source>
</evidence>
<dbReference type="EMBL" id="CP034550">
    <property type="protein sequence ID" value="QFZ22510.1"/>
    <property type="molecule type" value="Genomic_DNA"/>
</dbReference>
<keyword evidence="3" id="KW-1185">Reference proteome</keyword>
<feature type="transmembrane region" description="Helical" evidence="1">
    <location>
        <begin position="59"/>
        <end position="77"/>
    </location>
</feature>
<evidence type="ECO:0000256" key="1">
    <source>
        <dbReference type="SAM" id="Phobius"/>
    </source>
</evidence>
<reference evidence="3" key="1">
    <citation type="journal article" date="2021" name="Curr. Microbiol.">
        <title>Complete genome of nocamycin-producing strain Saccharothrix syringae NRRL B-16468 reveals the biosynthetic potential for secondary metabolites.</title>
        <authorList>
            <person name="Mo X."/>
            <person name="Yang S."/>
        </authorList>
    </citation>
    <scope>NUCLEOTIDE SEQUENCE [LARGE SCALE GENOMIC DNA]</scope>
    <source>
        <strain evidence="3">ATCC 51364 / DSM 43886 / JCM 6844 / KCTC 9398 / NBRC 14523 / NRRL B-16468 / INA 2240</strain>
    </source>
</reference>
<dbReference type="Proteomes" id="UP000325787">
    <property type="component" value="Chromosome"/>
</dbReference>
<gene>
    <name evidence="2" type="ORF">EKG83_38350</name>
</gene>
<evidence type="ECO:0000313" key="3">
    <source>
        <dbReference type="Proteomes" id="UP000325787"/>
    </source>
</evidence>
<protein>
    <submittedName>
        <fullName evidence="2">VanZ family protein</fullName>
    </submittedName>
</protein>
<keyword evidence="1" id="KW-0472">Membrane</keyword>
<keyword evidence="1" id="KW-1133">Transmembrane helix</keyword>
<name>A0A5Q0H9L5_SACSY</name>
<dbReference type="KEGG" id="ssyi:EKG83_38350"/>
<organism evidence="2 3">
    <name type="scientific">Saccharothrix syringae</name>
    <name type="common">Nocardiopsis syringae</name>
    <dbReference type="NCBI Taxonomy" id="103733"/>
    <lineage>
        <taxon>Bacteria</taxon>
        <taxon>Bacillati</taxon>
        <taxon>Actinomycetota</taxon>
        <taxon>Actinomycetes</taxon>
        <taxon>Pseudonocardiales</taxon>
        <taxon>Pseudonocardiaceae</taxon>
        <taxon>Saccharothrix</taxon>
    </lineage>
</organism>